<evidence type="ECO:0000313" key="3">
    <source>
        <dbReference type="Proteomes" id="UP000323505"/>
    </source>
</evidence>
<feature type="region of interest" description="Disordered" evidence="1">
    <location>
        <begin position="148"/>
        <end position="171"/>
    </location>
</feature>
<dbReference type="Proteomes" id="UP000323505">
    <property type="component" value="Unassembled WGS sequence"/>
</dbReference>
<reference evidence="2 3" key="1">
    <citation type="submission" date="2019-08" db="EMBL/GenBank/DDBJ databases">
        <title>Actinomadura sp. nov. CYP1-5 isolated from mountain soil.</title>
        <authorList>
            <person name="Songsumanus A."/>
            <person name="Kuncharoen N."/>
            <person name="Kudo T."/>
            <person name="Yuki M."/>
            <person name="Igarashi Y."/>
            <person name="Tanasupawat S."/>
        </authorList>
    </citation>
    <scope>NUCLEOTIDE SEQUENCE [LARGE SCALE GENOMIC DNA]</scope>
    <source>
        <strain evidence="2 3">CYP1-5</strain>
    </source>
</reference>
<dbReference type="EMBL" id="VSRQ01000007">
    <property type="protein sequence ID" value="TYK45101.1"/>
    <property type="molecule type" value="Genomic_DNA"/>
</dbReference>
<name>A0A5D3F9V4_9ACTN</name>
<comment type="caution">
    <text evidence="2">The sequence shown here is derived from an EMBL/GenBank/DDBJ whole genome shotgun (WGS) entry which is preliminary data.</text>
</comment>
<evidence type="ECO:0000313" key="2">
    <source>
        <dbReference type="EMBL" id="TYK45101.1"/>
    </source>
</evidence>
<accession>A0A5D3F9V4</accession>
<feature type="region of interest" description="Disordered" evidence="1">
    <location>
        <begin position="1"/>
        <end position="32"/>
    </location>
</feature>
<organism evidence="2 3">
    <name type="scientific">Actinomadura decatromicini</name>
    <dbReference type="NCBI Taxonomy" id="2604572"/>
    <lineage>
        <taxon>Bacteria</taxon>
        <taxon>Bacillati</taxon>
        <taxon>Actinomycetota</taxon>
        <taxon>Actinomycetes</taxon>
        <taxon>Streptosporangiales</taxon>
        <taxon>Thermomonosporaceae</taxon>
        <taxon>Actinomadura</taxon>
    </lineage>
</organism>
<evidence type="ECO:0000256" key="1">
    <source>
        <dbReference type="SAM" id="MobiDB-lite"/>
    </source>
</evidence>
<protein>
    <submittedName>
        <fullName evidence="2">Uncharacterized protein</fullName>
    </submittedName>
</protein>
<dbReference type="AlphaFoldDB" id="A0A5D3F9V4"/>
<sequence length="171" mass="18359">MSKPSQSRESAMAADDPLLSEQAESDDLVRLGPPGSGKMEALARLVAAAAAAPSASAYEALIQWAREGPTPTEAALQNLVLHWTRSEPAEGEVRPGGDAVSMRTVLVDDDLAAEAEEQSGDEPLGSLVERLLRDWLARQRVGDFLEAADEKAGPLTEDELEKGRQVWRGQE</sequence>
<gene>
    <name evidence="2" type="ORF">FXF68_30940</name>
</gene>
<proteinExistence type="predicted"/>
<keyword evidence="3" id="KW-1185">Reference proteome</keyword>